<feature type="compositionally biased region" description="Basic and acidic residues" evidence="6">
    <location>
        <begin position="172"/>
        <end position="194"/>
    </location>
</feature>
<dbReference type="GO" id="GO:0003677">
    <property type="term" value="F:DNA binding"/>
    <property type="evidence" value="ECO:0007669"/>
    <property type="project" value="UniProtKB-KW"/>
</dbReference>
<dbReference type="EMBL" id="CP002573">
    <property type="protein sequence ID" value="AEK59382.1"/>
    <property type="molecule type" value="Genomic_DNA"/>
</dbReference>
<evidence type="ECO:0000259" key="8">
    <source>
        <dbReference type="Pfam" id="PF05598"/>
    </source>
</evidence>
<organism evidence="9 10">
    <name type="scientific">Acidithiobacillus caldus (strain SM-1)</name>
    <dbReference type="NCBI Taxonomy" id="990288"/>
    <lineage>
        <taxon>Bacteria</taxon>
        <taxon>Pseudomonadati</taxon>
        <taxon>Pseudomonadota</taxon>
        <taxon>Acidithiobacillia</taxon>
        <taxon>Acidithiobacillales</taxon>
        <taxon>Acidithiobacillaceae</taxon>
        <taxon>Acidithiobacillus</taxon>
    </lineage>
</organism>
<dbReference type="PANTHER" id="PTHR35604">
    <property type="entry name" value="TRANSPOSASE INSH FOR INSERTION SEQUENCE ELEMENT IS5A-RELATED"/>
    <property type="match status" value="1"/>
</dbReference>
<keyword evidence="5" id="KW-0233">DNA recombination</keyword>
<keyword evidence="10" id="KW-1185">Reference proteome</keyword>
<dbReference type="Pfam" id="PF05598">
    <property type="entry name" value="DUF772"/>
    <property type="match status" value="1"/>
</dbReference>
<name>F9ZTN5_ACICS</name>
<evidence type="ECO:0000313" key="10">
    <source>
        <dbReference type="Proteomes" id="UP000006135"/>
    </source>
</evidence>
<dbReference type="PANTHER" id="PTHR35604:SF2">
    <property type="entry name" value="TRANSPOSASE INSH FOR INSERTION SEQUENCE ELEMENT IS5A-RELATED"/>
    <property type="match status" value="1"/>
</dbReference>
<dbReference type="NCBIfam" id="NF033581">
    <property type="entry name" value="transpos_IS5_4"/>
    <property type="match status" value="1"/>
</dbReference>
<dbReference type="Proteomes" id="UP000006135">
    <property type="component" value="Chromosome"/>
</dbReference>
<evidence type="ECO:0000256" key="6">
    <source>
        <dbReference type="SAM" id="MobiDB-lite"/>
    </source>
</evidence>
<dbReference type="InterPro" id="IPR008490">
    <property type="entry name" value="Transposase_InsH_N"/>
</dbReference>
<evidence type="ECO:0000256" key="1">
    <source>
        <dbReference type="ARBA" id="ARBA00003544"/>
    </source>
</evidence>
<keyword evidence="3" id="KW-0815">Transposition</keyword>
<feature type="region of interest" description="Disordered" evidence="6">
    <location>
        <begin position="168"/>
        <end position="206"/>
    </location>
</feature>
<feature type="domain" description="Transposase InsH N-terminal" evidence="8">
    <location>
        <begin position="29"/>
        <end position="126"/>
    </location>
</feature>
<accession>F9ZTN5</accession>
<dbReference type="Pfam" id="PF01609">
    <property type="entry name" value="DDE_Tnp_1"/>
    <property type="match status" value="1"/>
</dbReference>
<dbReference type="HOGENOM" id="CLU_021293_3_2_6"/>
<dbReference type="GO" id="GO:0004803">
    <property type="term" value="F:transposase activity"/>
    <property type="evidence" value="ECO:0007669"/>
    <property type="project" value="InterPro"/>
</dbReference>
<sequence>MMGQNGAAGVGKMRGAKVETQGLFSYVSPEQRVPQDHPLRAIRAIVDRALAEMDSHFSTMYSSYGRPSIPPEFLLRALLLQVFYSIRSERQLMEQLNYNLLFRWFVGLGMDDEVWVPTVFTKNRDRLLDHGTVRECFRSVLEQARGQNLLSEEHFSVDGTLLEAWASQKSFQPKDPEDRSGDGSDFRGQERSNETHASVTDPDARLYKKAPGEASRLAYLGHVLMDNRHGLIAGEQVTTADGTAEVDAATQLVDDLGGNQRITLGADKGYDRHGFVQDLRDRNVTPHVARKRKGSAIDARTTRHRGYAMSIHVRRRIESIFGWMKTVGGMRKTRFRGLERVGLHFSLAATAYNLVRMARLAVA</sequence>
<evidence type="ECO:0000256" key="5">
    <source>
        <dbReference type="ARBA" id="ARBA00023172"/>
    </source>
</evidence>
<comment type="function">
    <text evidence="1">Involved in the transposition of the insertion sequence IS5.</text>
</comment>
<dbReference type="STRING" id="990288.Atc_2735"/>
<dbReference type="InterPro" id="IPR002559">
    <property type="entry name" value="Transposase_11"/>
</dbReference>
<evidence type="ECO:0000256" key="3">
    <source>
        <dbReference type="ARBA" id="ARBA00022578"/>
    </source>
</evidence>
<dbReference type="AlphaFoldDB" id="F9ZTN5"/>
<feature type="domain" description="Transposase IS4-like" evidence="7">
    <location>
        <begin position="192"/>
        <end position="354"/>
    </location>
</feature>
<evidence type="ECO:0000256" key="4">
    <source>
        <dbReference type="ARBA" id="ARBA00023125"/>
    </source>
</evidence>
<evidence type="ECO:0000259" key="7">
    <source>
        <dbReference type="Pfam" id="PF01609"/>
    </source>
</evidence>
<proteinExistence type="inferred from homology"/>
<dbReference type="InterPro" id="IPR047959">
    <property type="entry name" value="Transpos_IS5"/>
</dbReference>
<reference evidence="9 10" key="1">
    <citation type="journal article" date="2011" name="J. Genet. Genomics">
        <title>Unraveling the Acidithiobacillus caldus complete genome and its central metabolisms for carbon assimilation.</title>
        <authorList>
            <person name="You X.Y."/>
            <person name="Guo X."/>
            <person name="Zheng H.J."/>
            <person name="Zhang M.J."/>
            <person name="Liu L.J."/>
            <person name="Zhu Y.Q."/>
            <person name="Zhu B."/>
            <person name="Wang S.Y."/>
            <person name="Zhao G.P."/>
            <person name="Poetsch A."/>
            <person name="Jiang C.Y."/>
            <person name="Liu S.J."/>
        </authorList>
    </citation>
    <scope>NUCLEOTIDE SEQUENCE [LARGE SCALE GENOMIC DNA]</scope>
    <source>
        <strain evidence="9 10">SM-1</strain>
    </source>
</reference>
<gene>
    <name evidence="9" type="ordered locus">Atc_2735</name>
</gene>
<comment type="similarity">
    <text evidence="2">Belongs to the transposase 11 family.</text>
</comment>
<evidence type="ECO:0000313" key="9">
    <source>
        <dbReference type="EMBL" id="AEK59382.1"/>
    </source>
</evidence>
<dbReference type="KEGG" id="acu:Atc_2735"/>
<protein>
    <submittedName>
        <fullName evidence="9">Transposase, IS4</fullName>
    </submittedName>
</protein>
<keyword evidence="4" id="KW-0238">DNA-binding</keyword>
<dbReference type="GO" id="GO:0006313">
    <property type="term" value="P:DNA transposition"/>
    <property type="evidence" value="ECO:0007669"/>
    <property type="project" value="InterPro"/>
</dbReference>
<evidence type="ECO:0000256" key="2">
    <source>
        <dbReference type="ARBA" id="ARBA00010075"/>
    </source>
</evidence>